<keyword evidence="4" id="KW-1185">Reference proteome</keyword>
<evidence type="ECO:0000313" key="3">
    <source>
        <dbReference type="EMBL" id="ANB10372.1"/>
    </source>
</evidence>
<dbReference type="CDD" id="cd20292">
    <property type="entry name" value="cupin_QdtA-like"/>
    <property type="match status" value="1"/>
</dbReference>
<dbReference type="EMBL" id="CP012949">
    <property type="protein sequence ID" value="ANB10372.1"/>
    <property type="molecule type" value="Genomic_DNA"/>
</dbReference>
<reference evidence="3 4" key="2">
    <citation type="journal article" date="2016" name="Genome Announc.">
        <title>Complete Genome Sequence of Streptomyces ambofaciens DSM 40697, a Paradigm for Genome Plasticity Studies.</title>
        <authorList>
            <person name="Thibessard A."/>
            <person name="Leblond P."/>
        </authorList>
    </citation>
    <scope>NUCLEOTIDE SEQUENCE [LARGE SCALE GENOMIC DNA]</scope>
    <source>
        <strain evidence="3 4">DSM 40697</strain>
    </source>
</reference>
<accession>A0ABM6B9K0</accession>
<dbReference type="RefSeq" id="WP_079030587.1">
    <property type="nucleotide sequence ID" value="NZ_CP012949.1"/>
</dbReference>
<dbReference type="Gene3D" id="2.60.120.10">
    <property type="entry name" value="Jelly Rolls"/>
    <property type="match status" value="1"/>
</dbReference>
<evidence type="ECO:0000259" key="2">
    <source>
        <dbReference type="Pfam" id="PF05523"/>
    </source>
</evidence>
<name>A0ABM6B9K0_STRAM</name>
<feature type="region of interest" description="Disordered" evidence="1">
    <location>
        <begin position="160"/>
        <end position="185"/>
    </location>
</feature>
<dbReference type="InterPro" id="IPR011051">
    <property type="entry name" value="RmlC_Cupin_sf"/>
</dbReference>
<evidence type="ECO:0000256" key="1">
    <source>
        <dbReference type="SAM" id="MobiDB-lite"/>
    </source>
</evidence>
<organism evidence="3 4">
    <name type="scientific">Streptomyces ambofaciens</name>
    <dbReference type="NCBI Taxonomy" id="1889"/>
    <lineage>
        <taxon>Bacteria</taxon>
        <taxon>Bacillati</taxon>
        <taxon>Actinomycetota</taxon>
        <taxon>Actinomycetes</taxon>
        <taxon>Kitasatosporales</taxon>
        <taxon>Streptomycetaceae</taxon>
        <taxon>Streptomyces</taxon>
    </lineage>
</organism>
<gene>
    <name evidence="3" type="ORF">SAM40697_6419</name>
</gene>
<feature type="domain" description="Sugar 3,4-ketoisomerase QdtA cupin" evidence="2">
    <location>
        <begin position="16"/>
        <end position="144"/>
    </location>
</feature>
<evidence type="ECO:0000313" key="4">
    <source>
        <dbReference type="Proteomes" id="UP000076720"/>
    </source>
</evidence>
<sequence length="185" mass="19855">MVTDQSPEAPLKTVRGCRLVTLPDNTDPRGSLTVIERGQHVDFPVERVFFVHGVPPQAVRGLHMHRELHELIVAAAGSFEVVVDDGFSRATVRLDRPDQALHVEPGVWTEFAGFSPDAICLVLASAPYALDDYLYDYDEFVRTVRLPGAGDGAGAGAVAGLVGTDGPGDRHVDTQTTERPLGADA</sequence>
<dbReference type="InterPro" id="IPR014710">
    <property type="entry name" value="RmlC-like_jellyroll"/>
</dbReference>
<protein>
    <recommendedName>
        <fullName evidence="2">Sugar 3,4-ketoisomerase QdtA cupin domain-containing protein</fullName>
    </recommendedName>
</protein>
<dbReference type="InterPro" id="IPR008894">
    <property type="entry name" value="QdtA_cupin_dom"/>
</dbReference>
<dbReference type="Proteomes" id="UP000076720">
    <property type="component" value="Chromosome"/>
</dbReference>
<dbReference type="SUPFAM" id="SSF51182">
    <property type="entry name" value="RmlC-like cupins"/>
    <property type="match status" value="1"/>
</dbReference>
<dbReference type="Pfam" id="PF05523">
    <property type="entry name" value="FdtA"/>
    <property type="match status" value="1"/>
</dbReference>
<proteinExistence type="predicted"/>
<reference evidence="4" key="1">
    <citation type="submission" date="2015-10" db="EMBL/GenBank/DDBJ databases">
        <title>Complete genome sequence of Streptomyces ambofaciens DSM 40697.</title>
        <authorList>
            <person name="Thibessard A."/>
            <person name="Leblond P."/>
        </authorList>
    </citation>
    <scope>NUCLEOTIDE SEQUENCE [LARGE SCALE GENOMIC DNA]</scope>
    <source>
        <strain evidence="4">DSM 40697</strain>
    </source>
</reference>